<dbReference type="PANTHER" id="PTHR18895">
    <property type="entry name" value="HEMK METHYLTRANSFERASE"/>
    <property type="match status" value="1"/>
</dbReference>
<evidence type="ECO:0000313" key="9">
    <source>
        <dbReference type="Proteomes" id="UP000297737"/>
    </source>
</evidence>
<dbReference type="PANTHER" id="PTHR18895:SF74">
    <property type="entry name" value="MTRF1L RELEASE FACTOR GLUTAMINE METHYLTRANSFERASE"/>
    <property type="match status" value="1"/>
</dbReference>
<dbReference type="InterPro" id="IPR019874">
    <property type="entry name" value="RF_methyltr_PrmC"/>
</dbReference>
<sequence length="265" mass="27797">MNAGDALRAAAARIDRLDAEVLLAHLLDTNRMALLLAQDRDIDDAAFKLLVDRRAAGEPVAYITGKREFWSLDLTVTPDVLIPRPDSETLIEAAVAAFGDVAPQSILDLGTGSGALLLAALDCWPDAFGVGIDRSEAAARVARANALRLAMPAAFMVGDWATALDARFDLVLANPPYVESHANLARDVRDHEPASALFAGDDGLDTYRVLVPALPALIADGGVALVEIGATQANAVTDLAAQAGLAAQLHRDLAGNPRALALRQA</sequence>
<evidence type="ECO:0000256" key="4">
    <source>
        <dbReference type="ARBA" id="ARBA00048391"/>
    </source>
</evidence>
<dbReference type="Pfam" id="PF17827">
    <property type="entry name" value="PrmC_N"/>
    <property type="match status" value="1"/>
</dbReference>
<dbReference type="InterPro" id="IPR004556">
    <property type="entry name" value="HemK-like"/>
</dbReference>
<reference evidence="8 9" key="1">
    <citation type="submission" date="2019-02" db="EMBL/GenBank/DDBJ databases">
        <title>Polymorphobacter sp. isolated from the lake at the Tibet of China.</title>
        <authorList>
            <person name="Li A."/>
        </authorList>
    </citation>
    <scope>NUCLEOTIDE SEQUENCE [LARGE SCALE GENOMIC DNA]</scope>
    <source>
        <strain evidence="8 9">DJ1R-1</strain>
    </source>
</reference>
<feature type="binding site" evidence="5">
    <location>
        <position position="160"/>
    </location>
    <ligand>
        <name>S-adenosyl-L-methionine</name>
        <dbReference type="ChEBI" id="CHEBI:59789"/>
    </ligand>
</feature>
<evidence type="ECO:0000313" key="8">
    <source>
        <dbReference type="EMBL" id="TFU02839.1"/>
    </source>
</evidence>
<evidence type="ECO:0000256" key="2">
    <source>
        <dbReference type="ARBA" id="ARBA00022679"/>
    </source>
</evidence>
<dbReference type="InterPro" id="IPR002052">
    <property type="entry name" value="DNA_methylase_N6_adenine_CS"/>
</dbReference>
<dbReference type="InterPro" id="IPR007848">
    <property type="entry name" value="Small_mtfrase_dom"/>
</dbReference>
<evidence type="ECO:0000259" key="6">
    <source>
        <dbReference type="Pfam" id="PF05175"/>
    </source>
</evidence>
<organism evidence="8 9">
    <name type="scientific">Glacieibacterium arshaanense</name>
    <dbReference type="NCBI Taxonomy" id="2511025"/>
    <lineage>
        <taxon>Bacteria</taxon>
        <taxon>Pseudomonadati</taxon>
        <taxon>Pseudomonadota</taxon>
        <taxon>Alphaproteobacteria</taxon>
        <taxon>Sphingomonadales</taxon>
        <taxon>Sphingosinicellaceae</taxon>
        <taxon>Glacieibacterium</taxon>
    </lineage>
</organism>
<dbReference type="CDD" id="cd02440">
    <property type="entry name" value="AdoMet_MTases"/>
    <property type="match status" value="1"/>
</dbReference>
<proteinExistence type="inferred from homology"/>
<feature type="binding site" evidence="5">
    <location>
        <begin position="110"/>
        <end position="114"/>
    </location>
    <ligand>
        <name>S-adenosyl-L-methionine</name>
        <dbReference type="ChEBI" id="CHEBI:59789"/>
    </ligand>
</feature>
<dbReference type="NCBIfam" id="TIGR03534">
    <property type="entry name" value="RF_mod_PrmC"/>
    <property type="match status" value="1"/>
</dbReference>
<keyword evidence="1 5" id="KW-0489">Methyltransferase</keyword>
<gene>
    <name evidence="5 8" type="primary">prmC</name>
    <name evidence="8" type="ORF">EUV02_06355</name>
</gene>
<name>A0A4Y9EN12_9SPHN</name>
<dbReference type="InterPro" id="IPR040758">
    <property type="entry name" value="PrmC_N"/>
</dbReference>
<keyword evidence="9" id="KW-1185">Reference proteome</keyword>
<accession>A0A4Y9EN12</accession>
<evidence type="ECO:0000259" key="7">
    <source>
        <dbReference type="Pfam" id="PF17827"/>
    </source>
</evidence>
<dbReference type="NCBIfam" id="TIGR00536">
    <property type="entry name" value="hemK_fam"/>
    <property type="match status" value="1"/>
</dbReference>
<dbReference type="GO" id="GO:0102559">
    <property type="term" value="F:peptide chain release factor N(5)-glutamine methyltransferase activity"/>
    <property type="evidence" value="ECO:0007669"/>
    <property type="project" value="UniProtKB-EC"/>
</dbReference>
<dbReference type="InterPro" id="IPR050320">
    <property type="entry name" value="N5-glutamine_MTase"/>
</dbReference>
<comment type="similarity">
    <text evidence="5">Belongs to the protein N5-glutamine methyltransferase family. PrmC subfamily.</text>
</comment>
<feature type="binding site" evidence="5">
    <location>
        <position position="174"/>
    </location>
    <ligand>
        <name>S-adenosyl-L-methionine</name>
        <dbReference type="ChEBI" id="CHEBI:59789"/>
    </ligand>
</feature>
<dbReference type="EMBL" id="SIHO01000002">
    <property type="protein sequence ID" value="TFU02839.1"/>
    <property type="molecule type" value="Genomic_DNA"/>
</dbReference>
<dbReference type="OrthoDB" id="9800643at2"/>
<feature type="binding site" evidence="5">
    <location>
        <begin position="174"/>
        <end position="177"/>
    </location>
    <ligand>
        <name>substrate</name>
    </ligand>
</feature>
<evidence type="ECO:0000256" key="5">
    <source>
        <dbReference type="HAMAP-Rule" id="MF_02126"/>
    </source>
</evidence>
<feature type="binding site" evidence="5">
    <location>
        <position position="133"/>
    </location>
    <ligand>
        <name>S-adenosyl-L-methionine</name>
        <dbReference type="ChEBI" id="CHEBI:59789"/>
    </ligand>
</feature>
<comment type="caution">
    <text evidence="8">The sequence shown here is derived from an EMBL/GenBank/DDBJ whole genome shotgun (WGS) entry which is preliminary data.</text>
</comment>
<dbReference type="GO" id="GO:0003676">
    <property type="term" value="F:nucleic acid binding"/>
    <property type="evidence" value="ECO:0007669"/>
    <property type="project" value="InterPro"/>
</dbReference>
<feature type="domain" description="Methyltransferase small" evidence="6">
    <location>
        <begin position="102"/>
        <end position="182"/>
    </location>
</feature>
<dbReference type="AlphaFoldDB" id="A0A4Y9EN12"/>
<dbReference type="PROSITE" id="PS00092">
    <property type="entry name" value="N6_MTASE"/>
    <property type="match status" value="1"/>
</dbReference>
<keyword evidence="3 5" id="KW-0949">S-adenosyl-L-methionine</keyword>
<dbReference type="RefSeq" id="WP_135245433.1">
    <property type="nucleotide sequence ID" value="NZ_SIHO01000002.1"/>
</dbReference>
<evidence type="ECO:0000256" key="1">
    <source>
        <dbReference type="ARBA" id="ARBA00022603"/>
    </source>
</evidence>
<protein>
    <recommendedName>
        <fullName evidence="5">Release factor glutamine methyltransferase</fullName>
        <shortName evidence="5">RF MTase</shortName>
        <ecNumber evidence="5">2.1.1.297</ecNumber>
    </recommendedName>
    <alternativeName>
        <fullName evidence="5">N5-glutamine methyltransferase PrmC</fullName>
    </alternativeName>
    <alternativeName>
        <fullName evidence="5">Protein-(glutamine-N5) MTase PrmC</fullName>
    </alternativeName>
    <alternativeName>
        <fullName evidence="5">Protein-glutamine N-methyltransferase PrmC</fullName>
    </alternativeName>
</protein>
<dbReference type="HAMAP" id="MF_02126">
    <property type="entry name" value="RF_methyltr_PrmC"/>
    <property type="match status" value="1"/>
</dbReference>
<dbReference type="Pfam" id="PF05175">
    <property type="entry name" value="MTS"/>
    <property type="match status" value="1"/>
</dbReference>
<dbReference type="Gene3D" id="1.10.8.10">
    <property type="entry name" value="DNA helicase RuvA subunit, C-terminal domain"/>
    <property type="match status" value="1"/>
</dbReference>
<dbReference type="Gene3D" id="3.40.50.150">
    <property type="entry name" value="Vaccinia Virus protein VP39"/>
    <property type="match status" value="1"/>
</dbReference>
<feature type="domain" description="Release factor glutamine methyltransferase N-terminal" evidence="7">
    <location>
        <begin position="3"/>
        <end position="65"/>
    </location>
</feature>
<comment type="function">
    <text evidence="5">Methylates the class 1 translation termination release factors RF1/PrfA and RF2/PrfB on the glutamine residue of the universally conserved GGQ motif.</text>
</comment>
<evidence type="ECO:0000256" key="3">
    <source>
        <dbReference type="ARBA" id="ARBA00022691"/>
    </source>
</evidence>
<dbReference type="SUPFAM" id="SSF53335">
    <property type="entry name" value="S-adenosyl-L-methionine-dependent methyltransferases"/>
    <property type="match status" value="1"/>
</dbReference>
<dbReference type="InterPro" id="IPR029063">
    <property type="entry name" value="SAM-dependent_MTases_sf"/>
</dbReference>
<dbReference type="EC" id="2.1.1.297" evidence="5"/>
<dbReference type="GO" id="GO:0032259">
    <property type="term" value="P:methylation"/>
    <property type="evidence" value="ECO:0007669"/>
    <property type="project" value="UniProtKB-KW"/>
</dbReference>
<dbReference type="Proteomes" id="UP000297737">
    <property type="component" value="Unassembled WGS sequence"/>
</dbReference>
<keyword evidence="2 5" id="KW-0808">Transferase</keyword>
<comment type="catalytic activity">
    <reaction evidence="4 5">
        <text>L-glutaminyl-[peptide chain release factor] + S-adenosyl-L-methionine = N(5)-methyl-L-glutaminyl-[peptide chain release factor] + S-adenosyl-L-homocysteine + H(+)</text>
        <dbReference type="Rhea" id="RHEA:42896"/>
        <dbReference type="Rhea" id="RHEA-COMP:10271"/>
        <dbReference type="Rhea" id="RHEA-COMP:10272"/>
        <dbReference type="ChEBI" id="CHEBI:15378"/>
        <dbReference type="ChEBI" id="CHEBI:30011"/>
        <dbReference type="ChEBI" id="CHEBI:57856"/>
        <dbReference type="ChEBI" id="CHEBI:59789"/>
        <dbReference type="ChEBI" id="CHEBI:61891"/>
        <dbReference type="EC" id="2.1.1.297"/>
    </reaction>
</comment>